<evidence type="ECO:0000259" key="3">
    <source>
        <dbReference type="Pfam" id="PF12849"/>
    </source>
</evidence>
<evidence type="ECO:0000256" key="2">
    <source>
        <dbReference type="SAM" id="SignalP"/>
    </source>
</evidence>
<evidence type="ECO:0000256" key="1">
    <source>
        <dbReference type="ARBA" id="ARBA00022729"/>
    </source>
</evidence>
<accession>A0ABW0PH73</accession>
<proteinExistence type="predicted"/>
<feature type="domain" description="PBP" evidence="3">
    <location>
        <begin position="20"/>
        <end position="259"/>
    </location>
</feature>
<evidence type="ECO:0000313" key="5">
    <source>
        <dbReference type="Proteomes" id="UP001596031"/>
    </source>
</evidence>
<dbReference type="EMBL" id="JBHSMS010000031">
    <property type="protein sequence ID" value="MFC5511373.1"/>
    <property type="molecule type" value="Genomic_DNA"/>
</dbReference>
<evidence type="ECO:0000313" key="4">
    <source>
        <dbReference type="EMBL" id="MFC5511373.1"/>
    </source>
</evidence>
<keyword evidence="5" id="KW-1185">Reference proteome</keyword>
<reference evidence="5" key="1">
    <citation type="journal article" date="2019" name="Int. J. Syst. Evol. Microbiol.">
        <title>The Global Catalogue of Microorganisms (GCM) 10K type strain sequencing project: providing services to taxonomists for standard genome sequencing and annotation.</title>
        <authorList>
            <consortium name="The Broad Institute Genomics Platform"/>
            <consortium name="The Broad Institute Genome Sequencing Center for Infectious Disease"/>
            <person name="Wu L."/>
            <person name="Ma J."/>
        </authorList>
    </citation>
    <scope>NUCLEOTIDE SEQUENCE [LARGE SCALE GENOMIC DNA]</scope>
    <source>
        <strain evidence="5">CCUG 38813</strain>
    </source>
</reference>
<feature type="chain" id="PRO_5047029013" evidence="2">
    <location>
        <begin position="28"/>
        <end position="276"/>
    </location>
</feature>
<feature type="signal peptide" evidence="2">
    <location>
        <begin position="1"/>
        <end position="27"/>
    </location>
</feature>
<dbReference type="SUPFAM" id="SSF53850">
    <property type="entry name" value="Periplasmic binding protein-like II"/>
    <property type="match status" value="1"/>
</dbReference>
<comment type="caution">
    <text evidence="4">The sequence shown here is derived from an EMBL/GenBank/DDBJ whole genome shotgun (WGS) entry which is preliminary data.</text>
</comment>
<protein>
    <submittedName>
        <fullName evidence="4">Substrate-binding domain-containing protein</fullName>
    </submittedName>
</protein>
<keyword evidence="1 2" id="KW-0732">Signal</keyword>
<dbReference type="InterPro" id="IPR050811">
    <property type="entry name" value="Phosphate_ABC_transporter"/>
</dbReference>
<sequence length="276" mass="29061">MKRRRHLQVHTFAFSVLLAGAESSALAETIRIGGTGASLGTMQLIGNAFQQAHREHSVKVLPSLGSSGGLKALQGGALDIAVSARDVNPEEKAAGLSARKYGTTAFIFISHGKTPIQPLTKESIAAMYSGKQATWSNGQPIRLVLRPKGDSDTKQLIKLSPEIEAAVMAAHARSGMALAVTDSDSADQVEKSPGAFATSTLSLVLSENRNFNILPLDGVKPTVQTLTNGTYPHTKDLYVAIGANASAGAKHFVQFLRSARGLEILKQTGHKASVAP</sequence>
<organism evidence="4 5">
    <name type="scientific">Massilia jejuensis</name>
    <dbReference type="NCBI Taxonomy" id="648894"/>
    <lineage>
        <taxon>Bacteria</taxon>
        <taxon>Pseudomonadati</taxon>
        <taxon>Pseudomonadota</taxon>
        <taxon>Betaproteobacteria</taxon>
        <taxon>Burkholderiales</taxon>
        <taxon>Oxalobacteraceae</taxon>
        <taxon>Telluria group</taxon>
        <taxon>Massilia</taxon>
    </lineage>
</organism>
<dbReference type="RefSeq" id="WP_379719877.1">
    <property type="nucleotide sequence ID" value="NZ_JBHSMS010000031.1"/>
</dbReference>
<gene>
    <name evidence="4" type="ORF">ACFPOU_09580</name>
</gene>
<dbReference type="Gene3D" id="3.40.190.10">
    <property type="entry name" value="Periplasmic binding protein-like II"/>
    <property type="match status" value="2"/>
</dbReference>
<dbReference type="PANTHER" id="PTHR30570:SF1">
    <property type="entry name" value="PHOSPHATE-BINDING PROTEIN PSTS"/>
    <property type="match status" value="1"/>
</dbReference>
<dbReference type="Pfam" id="PF12849">
    <property type="entry name" value="PBP_like_2"/>
    <property type="match status" value="1"/>
</dbReference>
<dbReference type="Proteomes" id="UP001596031">
    <property type="component" value="Unassembled WGS sequence"/>
</dbReference>
<name>A0ABW0PH73_9BURK</name>
<dbReference type="PANTHER" id="PTHR30570">
    <property type="entry name" value="PERIPLASMIC PHOSPHATE BINDING COMPONENT OF PHOSPHATE ABC TRANSPORTER"/>
    <property type="match status" value="1"/>
</dbReference>
<dbReference type="InterPro" id="IPR024370">
    <property type="entry name" value="PBP_domain"/>
</dbReference>